<sequence length="180" mass="18978">MKALTTFLLALIVCISAKAQSFTLKSADLGGQFSNEFASNSFGCSGDNKSPQLEWDNAPAGTKSFAVTIYDPQAPTGSGWWHWVIFDIPANIHELKQGAGDPLAKLAPAGSIQGLTDFGVPGYGGPCPPVNDAAHGYVITVYALKTAKLGIDNKASAAMAGFMFSNNIIAKASLLVYYKR</sequence>
<accession>A0A1G7KVW3</accession>
<dbReference type="Gene3D" id="3.90.280.10">
    <property type="entry name" value="PEBP-like"/>
    <property type="match status" value="1"/>
</dbReference>
<proteinExistence type="predicted"/>
<evidence type="ECO:0008006" key="4">
    <source>
        <dbReference type="Google" id="ProtNLM"/>
    </source>
</evidence>
<name>A0A1G7KVW3_9SPHI</name>
<dbReference type="EMBL" id="FNAI01000017">
    <property type="protein sequence ID" value="SDF41355.1"/>
    <property type="molecule type" value="Genomic_DNA"/>
</dbReference>
<dbReference type="OrthoDB" id="9797506at2"/>
<dbReference type="CDD" id="cd00865">
    <property type="entry name" value="PEBP_bact_arch"/>
    <property type="match status" value="1"/>
</dbReference>
<dbReference type="NCBIfam" id="TIGR00481">
    <property type="entry name" value="YbhB/YbcL family Raf kinase inhibitor-like protein"/>
    <property type="match status" value="1"/>
</dbReference>
<reference evidence="2 3" key="1">
    <citation type="submission" date="2016-10" db="EMBL/GenBank/DDBJ databases">
        <authorList>
            <person name="de Groot N.N."/>
        </authorList>
    </citation>
    <scope>NUCLEOTIDE SEQUENCE [LARGE SCALE GENOMIC DNA]</scope>
    <source>
        <strain evidence="2 3">47C3B</strain>
    </source>
</reference>
<dbReference type="SUPFAM" id="SSF49777">
    <property type="entry name" value="PEBP-like"/>
    <property type="match status" value="1"/>
</dbReference>
<feature type="chain" id="PRO_5011752670" description="Phospholipid-binding protein, PBP family" evidence="1">
    <location>
        <begin position="20"/>
        <end position="180"/>
    </location>
</feature>
<protein>
    <recommendedName>
        <fullName evidence="4">Phospholipid-binding protein, PBP family</fullName>
    </recommendedName>
</protein>
<dbReference type="InterPro" id="IPR005247">
    <property type="entry name" value="YbhB_YbcL/LppC-like"/>
</dbReference>
<organism evidence="2 3">
    <name type="scientific">Mucilaginibacter pineti</name>
    <dbReference type="NCBI Taxonomy" id="1391627"/>
    <lineage>
        <taxon>Bacteria</taxon>
        <taxon>Pseudomonadati</taxon>
        <taxon>Bacteroidota</taxon>
        <taxon>Sphingobacteriia</taxon>
        <taxon>Sphingobacteriales</taxon>
        <taxon>Sphingobacteriaceae</taxon>
        <taxon>Mucilaginibacter</taxon>
    </lineage>
</organism>
<feature type="signal peptide" evidence="1">
    <location>
        <begin position="1"/>
        <end position="19"/>
    </location>
</feature>
<keyword evidence="1" id="KW-0732">Signal</keyword>
<dbReference type="PANTHER" id="PTHR30289">
    <property type="entry name" value="UNCHARACTERIZED PROTEIN YBCL-RELATED"/>
    <property type="match status" value="1"/>
</dbReference>
<dbReference type="InterPro" id="IPR008914">
    <property type="entry name" value="PEBP"/>
</dbReference>
<dbReference type="Proteomes" id="UP000199072">
    <property type="component" value="Unassembled WGS sequence"/>
</dbReference>
<evidence type="ECO:0000256" key="1">
    <source>
        <dbReference type="SAM" id="SignalP"/>
    </source>
</evidence>
<dbReference type="PANTHER" id="PTHR30289:SF1">
    <property type="entry name" value="PEBP (PHOSPHATIDYLETHANOLAMINE-BINDING PROTEIN) FAMILY PROTEIN"/>
    <property type="match status" value="1"/>
</dbReference>
<gene>
    <name evidence="2" type="ORF">SAMN05216464_117109</name>
</gene>
<evidence type="ECO:0000313" key="3">
    <source>
        <dbReference type="Proteomes" id="UP000199072"/>
    </source>
</evidence>
<dbReference type="Pfam" id="PF01161">
    <property type="entry name" value="PBP"/>
    <property type="match status" value="1"/>
</dbReference>
<keyword evidence="3" id="KW-1185">Reference proteome</keyword>
<dbReference type="InterPro" id="IPR036610">
    <property type="entry name" value="PEBP-like_sf"/>
</dbReference>
<evidence type="ECO:0000313" key="2">
    <source>
        <dbReference type="EMBL" id="SDF41355.1"/>
    </source>
</evidence>
<dbReference type="RefSeq" id="WP_091155243.1">
    <property type="nucleotide sequence ID" value="NZ_FNAI01000017.1"/>
</dbReference>
<dbReference type="AlphaFoldDB" id="A0A1G7KVW3"/>
<dbReference type="STRING" id="1391627.SAMN05216464_117109"/>